<accession>A0ABY7GHK8</accession>
<dbReference type="InterPro" id="IPR016032">
    <property type="entry name" value="Sig_transdc_resp-reg_C-effctor"/>
</dbReference>
<evidence type="ECO:0000313" key="3">
    <source>
        <dbReference type="Proteomes" id="UP001162780"/>
    </source>
</evidence>
<proteinExistence type="predicted"/>
<dbReference type="RefSeq" id="WP_255188696.1">
    <property type="nucleotide sequence ID" value="NZ_CP113517.1"/>
</dbReference>
<dbReference type="EMBL" id="CP113517">
    <property type="protein sequence ID" value="WAR43709.1"/>
    <property type="molecule type" value="Genomic_DNA"/>
</dbReference>
<sequence length="356" mass="40799">MDQISDGAYLHAILANAPGHPQLWNRFLAALIKQLACDSCALLINNLLGNSSSRFLYCANIPIKYREQYENQLNKLDHFNRLICRNPLRVFYNQTPAETYQENVNDPAFSCDGQNHRFGVAIPCNQNHALSLLLNYRSITGHQQCQRIIATLKNTLPALEEAIHKDHRHKINSQLRHHLGTPFDGYVIVDKNLNILFSDPVYTAIISQFDCVNITENRFGLTSPIMDQRLRALMQNKQEAASIHNQCHSCRLALIPINRLKNLYQWECFQEGFIIAFTHDGEKDPTLARLMDIYRLSRCEAICALHFMKTPAIADIAASTYRSQETVRNHLKHVMRKMHVHSQAELMKTLISLAIL</sequence>
<feature type="domain" description="HTH luxR-type" evidence="1">
    <location>
        <begin position="293"/>
        <end position="350"/>
    </location>
</feature>
<evidence type="ECO:0000313" key="2">
    <source>
        <dbReference type="EMBL" id="WAR43709.1"/>
    </source>
</evidence>
<keyword evidence="3" id="KW-1185">Reference proteome</keyword>
<dbReference type="Proteomes" id="UP001162780">
    <property type="component" value="Chromosome"/>
</dbReference>
<gene>
    <name evidence="2" type="ORF">NM686_015160</name>
</gene>
<dbReference type="SMART" id="SM00421">
    <property type="entry name" value="HTH_LUXR"/>
    <property type="match status" value="1"/>
</dbReference>
<dbReference type="Pfam" id="PF00196">
    <property type="entry name" value="GerE"/>
    <property type="match status" value="1"/>
</dbReference>
<protein>
    <submittedName>
        <fullName evidence="2">LuxR C-terminal-related transcriptional regulator</fullName>
    </submittedName>
</protein>
<dbReference type="InterPro" id="IPR000792">
    <property type="entry name" value="Tscrpt_reg_LuxR_C"/>
</dbReference>
<organism evidence="2 3">
    <name type="scientific">Methylomonas rapida</name>
    <dbReference type="NCBI Taxonomy" id="2963939"/>
    <lineage>
        <taxon>Bacteria</taxon>
        <taxon>Pseudomonadati</taxon>
        <taxon>Pseudomonadota</taxon>
        <taxon>Gammaproteobacteria</taxon>
        <taxon>Methylococcales</taxon>
        <taxon>Methylococcaceae</taxon>
        <taxon>Methylomonas</taxon>
    </lineage>
</organism>
<dbReference type="SUPFAM" id="SSF46894">
    <property type="entry name" value="C-terminal effector domain of the bipartite response regulators"/>
    <property type="match status" value="1"/>
</dbReference>
<dbReference type="InterPro" id="IPR036388">
    <property type="entry name" value="WH-like_DNA-bd_sf"/>
</dbReference>
<dbReference type="Gene3D" id="1.10.10.10">
    <property type="entry name" value="Winged helix-like DNA-binding domain superfamily/Winged helix DNA-binding domain"/>
    <property type="match status" value="1"/>
</dbReference>
<evidence type="ECO:0000259" key="1">
    <source>
        <dbReference type="SMART" id="SM00421"/>
    </source>
</evidence>
<name>A0ABY7GHK8_9GAMM</name>
<reference evidence="2" key="1">
    <citation type="submission" date="2022-11" db="EMBL/GenBank/DDBJ databases">
        <title>Methylomonas rapida sp. nov., Carotenoid-Producing Obligate Methanotrophs with High Growth Characteristics and Biotechnological Potential.</title>
        <authorList>
            <person name="Tikhonova E.N."/>
            <person name="Suleimanov R.Z."/>
            <person name="Miroshnikov K."/>
            <person name="Oshkin I.Y."/>
            <person name="Belova S.E."/>
            <person name="Danilova O.V."/>
            <person name="Ashikhmin A."/>
            <person name="Konopkin A."/>
            <person name="But S.Y."/>
            <person name="Khmelenina V.N."/>
            <person name="Kuznetsov N."/>
            <person name="Pimenov N.V."/>
            <person name="Dedysh S.N."/>
        </authorList>
    </citation>
    <scope>NUCLEOTIDE SEQUENCE</scope>
    <source>
        <strain evidence="2">MP1</strain>
    </source>
</reference>